<keyword evidence="5" id="KW-1185">Reference proteome</keyword>
<dbReference type="InterPro" id="IPR043519">
    <property type="entry name" value="NT_sf"/>
</dbReference>
<dbReference type="InterPro" id="IPR025184">
    <property type="entry name" value="AadA_C"/>
</dbReference>
<dbReference type="eggNOG" id="COG1708">
    <property type="taxonomic scope" value="Bacteria"/>
</dbReference>
<evidence type="ECO:0000259" key="3">
    <source>
        <dbReference type="Pfam" id="PF13427"/>
    </source>
</evidence>
<dbReference type="InterPro" id="IPR002934">
    <property type="entry name" value="Polymerase_NTP_transf_dom"/>
</dbReference>
<dbReference type="EMBL" id="ATDL01000015">
    <property type="protein sequence ID" value="ERJ58918.1"/>
    <property type="molecule type" value="Genomic_DNA"/>
</dbReference>
<dbReference type="Pfam" id="PF13427">
    <property type="entry name" value="AadA_C"/>
    <property type="match status" value="1"/>
</dbReference>
<evidence type="ECO:0000256" key="1">
    <source>
        <dbReference type="ARBA" id="ARBA00022679"/>
    </source>
</evidence>
<gene>
    <name evidence="4" type="ORF">M472_09055</name>
</gene>
<dbReference type="RefSeq" id="WP_021070411.1">
    <property type="nucleotide sequence ID" value="NZ_ATDL01000015.1"/>
</dbReference>
<dbReference type="SUPFAM" id="SSF81301">
    <property type="entry name" value="Nucleotidyltransferase"/>
    <property type="match status" value="1"/>
</dbReference>
<dbReference type="GO" id="GO:0016779">
    <property type="term" value="F:nucleotidyltransferase activity"/>
    <property type="evidence" value="ECO:0007669"/>
    <property type="project" value="InterPro"/>
</dbReference>
<dbReference type="Gene3D" id="3.30.460.10">
    <property type="entry name" value="Beta Polymerase, domain 2"/>
    <property type="match status" value="1"/>
</dbReference>
<organism evidence="4 5">
    <name type="scientific">Sphingobacterium paucimobilis HER1398</name>
    <dbReference type="NCBI Taxonomy" id="1346330"/>
    <lineage>
        <taxon>Bacteria</taxon>
        <taxon>Pseudomonadati</taxon>
        <taxon>Bacteroidota</taxon>
        <taxon>Sphingobacteriia</taxon>
        <taxon>Sphingobacteriales</taxon>
        <taxon>Sphingobacteriaceae</taxon>
        <taxon>Sphingobacterium</taxon>
    </lineage>
</organism>
<dbReference type="CDD" id="cd05403">
    <property type="entry name" value="NT_KNTase_like"/>
    <property type="match status" value="1"/>
</dbReference>
<dbReference type="AlphaFoldDB" id="U2J8C4"/>
<protein>
    <recommendedName>
        <fullName evidence="6">Streptomycin 3''-adenylyltransferase</fullName>
    </recommendedName>
</protein>
<dbReference type="Pfam" id="PF01909">
    <property type="entry name" value="NTP_transf_2"/>
    <property type="match status" value="1"/>
</dbReference>
<evidence type="ECO:0000313" key="4">
    <source>
        <dbReference type="EMBL" id="ERJ58918.1"/>
    </source>
</evidence>
<dbReference type="NCBIfam" id="NF010309">
    <property type="entry name" value="PRK13746.1"/>
    <property type="match status" value="1"/>
</dbReference>
<sequence length="270" mass="30635">MDISNQIEKVKLNLFEKEQIVEACTIISKYLSDSLLAIHLYGSAVEDGLKPYSDIDLLVTLDGSMDGETRMGLMKDLLSCSAAPGTNPRKRALEVTVINYSEVVPWKYPPRREMQFGEWLRQDISEGIFEAPLVDKDVCILIKKVRASSVAVFGTVASTWFEPVPDDDFVDSLRSTLDLWNTEEDWLGDERNIVLTIARIWYSASTKLIGSKEEASLWLIDRLSMPYRSLLVKARQDYLMGSQKEFAIYTEEMSAFIHFARQSITAILNS</sequence>
<evidence type="ECO:0008006" key="6">
    <source>
        <dbReference type="Google" id="ProtNLM"/>
    </source>
</evidence>
<feature type="domain" description="Polymerase nucleotidyl transferase" evidence="2">
    <location>
        <begin position="35"/>
        <end position="64"/>
    </location>
</feature>
<name>U2J8C4_9SPHI</name>
<feature type="domain" description="Adenylyltransferase AadA C-terminal" evidence="3">
    <location>
        <begin position="161"/>
        <end position="261"/>
    </location>
</feature>
<keyword evidence="1" id="KW-0808">Transferase</keyword>
<dbReference type="Proteomes" id="UP000016584">
    <property type="component" value="Unassembled WGS sequence"/>
</dbReference>
<dbReference type="PATRIC" id="fig|1346330.5.peg.2252"/>
<proteinExistence type="predicted"/>
<evidence type="ECO:0000313" key="5">
    <source>
        <dbReference type="Proteomes" id="UP000016584"/>
    </source>
</evidence>
<reference evidence="4 5" key="1">
    <citation type="journal article" date="2013" name="Genome Announc.">
        <title>The Draft Genome Sequence of Sphingomonas paucimobilis Strain HER1398 (Proteobacteria), Host to the Giant PAU Phage, Indicates That It Is a Member of the Genus Sphingobacterium (Bacteroidetes).</title>
        <authorList>
            <person name="White R.A.III."/>
            <person name="Suttle C.A."/>
        </authorList>
    </citation>
    <scope>NUCLEOTIDE SEQUENCE [LARGE SCALE GENOMIC DNA]</scope>
    <source>
        <strain evidence="4 5">HER1398</strain>
    </source>
</reference>
<dbReference type="STRING" id="1346330.M472_09055"/>
<accession>U2J8C4</accession>
<evidence type="ECO:0000259" key="2">
    <source>
        <dbReference type="Pfam" id="PF01909"/>
    </source>
</evidence>
<dbReference type="OrthoDB" id="5643411at2"/>
<comment type="caution">
    <text evidence="4">The sequence shown here is derived from an EMBL/GenBank/DDBJ whole genome shotgun (WGS) entry which is preliminary data.</text>
</comment>